<name>A0A382DX71_9ZZZZ</name>
<dbReference type="EMBL" id="UINC01041349">
    <property type="protein sequence ID" value="SVB42494.1"/>
    <property type="molecule type" value="Genomic_DNA"/>
</dbReference>
<dbReference type="AlphaFoldDB" id="A0A382DX71"/>
<evidence type="ECO:0000313" key="1">
    <source>
        <dbReference type="EMBL" id="SVB42494.1"/>
    </source>
</evidence>
<reference evidence="1" key="1">
    <citation type="submission" date="2018-05" db="EMBL/GenBank/DDBJ databases">
        <authorList>
            <person name="Lanie J.A."/>
            <person name="Ng W.-L."/>
            <person name="Kazmierczak K.M."/>
            <person name="Andrzejewski T.M."/>
            <person name="Davidsen T.M."/>
            <person name="Wayne K.J."/>
            <person name="Tettelin H."/>
            <person name="Glass J.I."/>
            <person name="Rusch D."/>
            <person name="Podicherti R."/>
            <person name="Tsui H.-C.T."/>
            <person name="Winkler M.E."/>
        </authorList>
    </citation>
    <scope>NUCLEOTIDE SEQUENCE</scope>
</reference>
<sequence length="31" mass="3695">MFFKFKLGSPVFKFYVFVKAKGYQKAEQSMI</sequence>
<organism evidence="1">
    <name type="scientific">marine metagenome</name>
    <dbReference type="NCBI Taxonomy" id="408172"/>
    <lineage>
        <taxon>unclassified sequences</taxon>
        <taxon>metagenomes</taxon>
        <taxon>ecological metagenomes</taxon>
    </lineage>
</organism>
<protein>
    <submittedName>
        <fullName evidence="1">Uncharacterized protein</fullName>
    </submittedName>
</protein>
<accession>A0A382DX71</accession>
<gene>
    <name evidence="1" type="ORF">METZ01_LOCUS195348</name>
</gene>
<proteinExistence type="predicted"/>